<organism evidence="2 3">
    <name type="scientific">Salmonella schwarzengrund (strain CVM19633)</name>
    <dbReference type="NCBI Taxonomy" id="439843"/>
    <lineage>
        <taxon>Bacteria</taxon>
        <taxon>Pseudomonadati</taxon>
        <taxon>Pseudomonadota</taxon>
        <taxon>Gammaproteobacteria</taxon>
        <taxon>Enterobacterales</taxon>
        <taxon>Enterobacteriaceae</taxon>
        <taxon>Salmonella</taxon>
    </lineage>
</organism>
<proteinExistence type="predicted"/>
<protein>
    <submittedName>
        <fullName evidence="2">Uncharacterized protein</fullName>
    </submittedName>
</protein>
<feature type="transmembrane region" description="Helical" evidence="1">
    <location>
        <begin position="12"/>
        <end position="39"/>
    </location>
</feature>
<reference evidence="2 3" key="1">
    <citation type="journal article" date="2011" name="J. Bacteriol.">
        <title>Comparative genomics of 28 Salmonella enterica isolates: evidence for CRISPR-mediated adaptive sublineage evolution.</title>
        <authorList>
            <person name="Fricke W.F."/>
            <person name="Mammel M.K."/>
            <person name="McDermott P.F."/>
            <person name="Tartera C."/>
            <person name="White D.G."/>
            <person name="Leclerc J.E."/>
            <person name="Ravel J."/>
            <person name="Cebula T.A."/>
        </authorList>
    </citation>
    <scope>NUCLEOTIDE SEQUENCE [LARGE SCALE GENOMIC DNA]</scope>
    <source>
        <strain evidence="2 3">CVM19633</strain>
    </source>
</reference>
<keyword evidence="1" id="KW-1133">Transmembrane helix</keyword>
<evidence type="ECO:0000313" key="2">
    <source>
        <dbReference type="EMBL" id="ACF89297.1"/>
    </source>
</evidence>
<evidence type="ECO:0000313" key="3">
    <source>
        <dbReference type="Proteomes" id="UP000001865"/>
    </source>
</evidence>
<dbReference type="Proteomes" id="UP000001865">
    <property type="component" value="Chromosome"/>
</dbReference>
<keyword evidence="1" id="KW-0472">Membrane</keyword>
<gene>
    <name evidence="2" type="ordered locus">SeSA_A4751</name>
</gene>
<keyword evidence="1" id="KW-0812">Transmembrane</keyword>
<accession>A0A0N1U6S7</accession>
<name>A0A0N1U6S7_SALSV</name>
<dbReference type="HOGENOM" id="CLU_3239298_0_0_6"/>
<sequence>MRNKNIRLLRGITLILTIANMVDKSFSNFLLVLFLFLIIELQQ</sequence>
<dbReference type="KEGG" id="sew:SeSA_A4751"/>
<evidence type="ECO:0000256" key="1">
    <source>
        <dbReference type="SAM" id="Phobius"/>
    </source>
</evidence>
<dbReference type="EMBL" id="CP001127">
    <property type="protein sequence ID" value="ACF89297.1"/>
    <property type="molecule type" value="Genomic_DNA"/>
</dbReference>
<dbReference type="AlphaFoldDB" id="A0A0N1U6S7"/>